<dbReference type="Proteomes" id="UP000824988">
    <property type="component" value="Chromosome"/>
</dbReference>
<comment type="similarity">
    <text evidence="1">Belongs to the outer membrane factor (OMF) (TC 1.B.17) family.</text>
</comment>
<dbReference type="AlphaFoldDB" id="A0A8D4VP06"/>
<dbReference type="PANTHER" id="PTHR30203">
    <property type="entry name" value="OUTER MEMBRANE CATION EFFLUX PROTEIN"/>
    <property type="match status" value="1"/>
</dbReference>
<dbReference type="InterPro" id="IPR010131">
    <property type="entry name" value="MdtP/NodT-like"/>
</dbReference>
<name>A0A8D4VP06_9GAMM</name>
<keyword evidence="3" id="KW-1185">Reference proteome</keyword>
<evidence type="ECO:0000313" key="3">
    <source>
        <dbReference type="Proteomes" id="UP000824988"/>
    </source>
</evidence>
<sequence>MESAHKALLPRVTLTAGGGTSGSALADLADPRAAAWNLAMGLAQPVFTGGRLLADIELSEARVAEAVNRYRDTALNAFREVEQALAAEAWLRGQEAALREAVAQTQASRKLAVYSYRNGFIEILTLLDSYRSTLSAQSAHLAVKRQLLNNRIDLYLALGGDVEARR</sequence>
<organism evidence="2 3">
    <name type="scientific">Methylogaea oryzae</name>
    <dbReference type="NCBI Taxonomy" id="1295382"/>
    <lineage>
        <taxon>Bacteria</taxon>
        <taxon>Pseudomonadati</taxon>
        <taxon>Pseudomonadota</taxon>
        <taxon>Gammaproteobacteria</taxon>
        <taxon>Methylococcales</taxon>
        <taxon>Methylococcaceae</taxon>
        <taxon>Methylogaea</taxon>
    </lineage>
</organism>
<evidence type="ECO:0000256" key="1">
    <source>
        <dbReference type="ARBA" id="ARBA00007613"/>
    </source>
</evidence>
<dbReference type="EMBL" id="AP019782">
    <property type="protein sequence ID" value="BBL71136.1"/>
    <property type="molecule type" value="Genomic_DNA"/>
</dbReference>
<dbReference type="GO" id="GO:0015562">
    <property type="term" value="F:efflux transmembrane transporter activity"/>
    <property type="evidence" value="ECO:0007669"/>
    <property type="project" value="InterPro"/>
</dbReference>
<dbReference type="KEGG" id="moz:MoryE10_17420"/>
<protein>
    <submittedName>
        <fullName evidence="2">Uncharacterized protein</fullName>
    </submittedName>
</protein>
<dbReference type="PANTHER" id="PTHR30203:SF33">
    <property type="entry name" value="BLR4455 PROTEIN"/>
    <property type="match status" value="1"/>
</dbReference>
<proteinExistence type="inferred from homology"/>
<accession>A0A8D4VP06</accession>
<dbReference type="Pfam" id="PF02321">
    <property type="entry name" value="OEP"/>
    <property type="match status" value="1"/>
</dbReference>
<evidence type="ECO:0000313" key="2">
    <source>
        <dbReference type="EMBL" id="BBL71136.1"/>
    </source>
</evidence>
<reference evidence="2" key="1">
    <citation type="submission" date="2019-06" db="EMBL/GenBank/DDBJ databases">
        <title>Complete genome sequence of Methylogaea oryzae strain JCM16910.</title>
        <authorList>
            <person name="Asakawa S."/>
        </authorList>
    </citation>
    <scope>NUCLEOTIDE SEQUENCE</scope>
    <source>
        <strain evidence="2">E10</strain>
    </source>
</reference>
<gene>
    <name evidence="2" type="ORF">MoryE10_17420</name>
</gene>
<dbReference type="InterPro" id="IPR003423">
    <property type="entry name" value="OMP_efflux"/>
</dbReference>